<feature type="transmembrane region" description="Helical" evidence="14">
    <location>
        <begin position="385"/>
        <end position="405"/>
    </location>
</feature>
<evidence type="ECO:0000256" key="11">
    <source>
        <dbReference type="ARBA" id="ARBA00023224"/>
    </source>
</evidence>
<accession>A0A0A7LX89</accession>
<keyword evidence="7 14" id="KW-0472">Membrane</keyword>
<evidence type="ECO:0000256" key="12">
    <source>
        <dbReference type="RuleBase" id="RU000688"/>
    </source>
</evidence>
<dbReference type="InterPro" id="IPR000276">
    <property type="entry name" value="GPCR_Rhodpsn"/>
</dbReference>
<dbReference type="CDD" id="cd15331">
    <property type="entry name" value="7tmA_5-HT1A_invertebrates"/>
    <property type="match status" value="1"/>
</dbReference>
<feature type="transmembrane region" description="Helical" evidence="14">
    <location>
        <begin position="137"/>
        <end position="156"/>
    </location>
</feature>
<feature type="transmembrane region" description="Helical" evidence="14">
    <location>
        <begin position="220"/>
        <end position="246"/>
    </location>
</feature>
<evidence type="ECO:0000256" key="14">
    <source>
        <dbReference type="SAM" id="Phobius"/>
    </source>
</evidence>
<dbReference type="KEGG" id="bmor:101746040"/>
<dbReference type="FunFam" id="1.20.1070.10:FF:000299">
    <property type="entry name" value="5-hydroxytryptamine receptor 2B"/>
    <property type="match status" value="1"/>
</dbReference>
<keyword evidence="10" id="KW-0325">Glycoprotein</keyword>
<evidence type="ECO:0000256" key="9">
    <source>
        <dbReference type="ARBA" id="ARBA00023170"/>
    </source>
</evidence>
<evidence type="ECO:0000313" key="18">
    <source>
        <dbReference type="Proteomes" id="UP000005204"/>
    </source>
</evidence>
<feature type="transmembrane region" description="Helical" evidence="14">
    <location>
        <begin position="417"/>
        <end position="440"/>
    </location>
</feature>
<feature type="transmembrane region" description="Helical" evidence="14">
    <location>
        <begin position="58"/>
        <end position="88"/>
    </location>
</feature>
<dbReference type="Proteomes" id="UP000005204">
    <property type="component" value="Unassembled WGS sequence"/>
</dbReference>
<dbReference type="FunFam" id="1.20.1070.10:FF:000310">
    <property type="entry name" value="5-hydroxytryptamine receptor 2B"/>
    <property type="match status" value="1"/>
</dbReference>
<evidence type="ECO:0000256" key="1">
    <source>
        <dbReference type="ARBA" id="ARBA00004651"/>
    </source>
</evidence>
<dbReference type="EMBL" id="KM236100">
    <property type="protein sequence ID" value="AIZ66399.1"/>
    <property type="molecule type" value="mRNA"/>
</dbReference>
<keyword evidence="5 14" id="KW-1133">Transmembrane helix</keyword>
<comment type="similarity">
    <text evidence="2 12">Belongs to the G-protein coupled receptor 1 family.</text>
</comment>
<dbReference type="InterPro" id="IPR017452">
    <property type="entry name" value="GPCR_Rhodpsn_7TM"/>
</dbReference>
<comment type="subcellular location">
    <subcellularLocation>
        <location evidence="1">Cell membrane</location>
        <topology evidence="1">Multi-pass membrane protein</topology>
    </subcellularLocation>
</comment>
<reference evidence="18" key="1">
    <citation type="journal article" date="2008" name="Insect Biochem. Mol. Biol.">
        <title>The genome of a lepidopteran model insect, the silkworm Bombyx mori.</title>
        <authorList>
            <consortium name="International Silkworm Genome Consortium"/>
        </authorList>
    </citation>
    <scope>NUCLEOTIDE SEQUENCE [LARGE SCALE GENOMIC DNA]</scope>
    <source>
        <strain evidence="18">p50T</strain>
    </source>
</reference>
<name>A0A0A7LX89_BOMMO</name>
<evidence type="ECO:0000256" key="5">
    <source>
        <dbReference type="ARBA" id="ARBA00022989"/>
    </source>
</evidence>
<dbReference type="PRINTS" id="PR00237">
    <property type="entry name" value="GPCRRHODOPSN"/>
</dbReference>
<evidence type="ECO:0000259" key="15">
    <source>
        <dbReference type="PROSITE" id="PS50262"/>
    </source>
</evidence>
<keyword evidence="18" id="KW-1185">Reference proteome</keyword>
<dbReference type="PROSITE" id="PS00237">
    <property type="entry name" value="G_PROTEIN_RECEP_F1_1"/>
    <property type="match status" value="1"/>
</dbReference>
<dbReference type="PANTHER" id="PTHR24248">
    <property type="entry name" value="ADRENERGIC RECEPTOR-RELATED G-PROTEIN COUPLED RECEPTOR"/>
    <property type="match status" value="1"/>
</dbReference>
<dbReference type="AlphaFoldDB" id="A0A0A7LX89"/>
<dbReference type="GO" id="GO:0007208">
    <property type="term" value="P:phospholipase C-activating serotonin receptor signaling pathway"/>
    <property type="evidence" value="ECO:0007669"/>
    <property type="project" value="UniProtKB-ARBA"/>
</dbReference>
<feature type="transmembrane region" description="Helical" evidence="14">
    <location>
        <begin position="95"/>
        <end position="117"/>
    </location>
</feature>
<dbReference type="GO" id="GO:0071880">
    <property type="term" value="P:adenylate cyclase-activating adrenergic receptor signaling pathway"/>
    <property type="evidence" value="ECO:0007669"/>
    <property type="project" value="TreeGrafter"/>
</dbReference>
<feature type="domain" description="G-protein coupled receptors family 1 profile" evidence="15">
    <location>
        <begin position="78"/>
        <end position="437"/>
    </location>
</feature>
<protein>
    <submittedName>
        <fullName evidence="16">5-HT1A receptor</fullName>
    </submittedName>
</protein>
<dbReference type="Gene3D" id="1.20.1070.10">
    <property type="entry name" value="Rhodopsin 7-helix transmembrane proteins"/>
    <property type="match status" value="1"/>
</dbReference>
<dbReference type="GO" id="GO:0004993">
    <property type="term" value="F:G protein-coupled serotonin receptor activity"/>
    <property type="evidence" value="ECO:0007669"/>
    <property type="project" value="UniProtKB-ARBA"/>
</dbReference>
<dbReference type="GO" id="GO:0005886">
    <property type="term" value="C:plasma membrane"/>
    <property type="evidence" value="ECO:0007669"/>
    <property type="project" value="UniProtKB-SubCell"/>
</dbReference>
<keyword evidence="6 12" id="KW-0297">G-protein coupled receptor</keyword>
<evidence type="ECO:0000256" key="3">
    <source>
        <dbReference type="ARBA" id="ARBA00022475"/>
    </source>
</evidence>
<feature type="transmembrane region" description="Helical" evidence="14">
    <location>
        <begin position="177"/>
        <end position="197"/>
    </location>
</feature>
<keyword evidence="8" id="KW-1015">Disulfide bond</keyword>
<keyword evidence="4 12" id="KW-0812">Transmembrane</keyword>
<feature type="region of interest" description="Disordered" evidence="13">
    <location>
        <begin position="337"/>
        <end position="375"/>
    </location>
</feature>
<reference evidence="16" key="2">
    <citation type="submission" date="2014-07" db="EMBL/GenBank/DDBJ databases">
        <title>Cloning bioionformatics and expression analysis of 5-HT receptors in silkworm Bombyx mori.</title>
        <authorList>
            <person name="Chen P."/>
            <person name="Li H."/>
            <person name="Li Y."/>
        </authorList>
    </citation>
    <scope>NUCLEOTIDE SEQUENCE</scope>
</reference>
<feature type="region of interest" description="Disordered" evidence="13">
    <location>
        <begin position="254"/>
        <end position="281"/>
    </location>
</feature>
<keyword evidence="11 12" id="KW-0807">Transducer</keyword>
<dbReference type="SMR" id="A0A0A7LX89"/>
<dbReference type="GO" id="GO:0007210">
    <property type="term" value="P:serotonin receptor signaling pathway"/>
    <property type="evidence" value="ECO:0007669"/>
    <property type="project" value="UniProtKB-ARBA"/>
</dbReference>
<evidence type="ECO:0000256" key="10">
    <source>
        <dbReference type="ARBA" id="ARBA00023180"/>
    </source>
</evidence>
<dbReference type="EnsemblMetazoa" id="NM_001309581.1">
    <property type="protein sequence ID" value="NP_001296510.1"/>
    <property type="gene ID" value="LOC101746040"/>
</dbReference>
<evidence type="ECO:0000313" key="17">
    <source>
        <dbReference type="EnsemblMetazoa" id="NP_001296510.1"/>
    </source>
</evidence>
<feature type="compositionally biased region" description="Polar residues" evidence="13">
    <location>
        <begin position="337"/>
        <end position="354"/>
    </location>
</feature>
<evidence type="ECO:0000313" key="16">
    <source>
        <dbReference type="EMBL" id="AIZ66399.1"/>
    </source>
</evidence>
<evidence type="ECO:0000256" key="4">
    <source>
        <dbReference type="ARBA" id="ARBA00022692"/>
    </source>
</evidence>
<dbReference type="GO" id="GO:0042752">
    <property type="term" value="P:regulation of circadian rhythm"/>
    <property type="evidence" value="ECO:0007669"/>
    <property type="project" value="UniProtKB-ARBA"/>
</dbReference>
<evidence type="ECO:0000256" key="7">
    <source>
        <dbReference type="ARBA" id="ARBA00023136"/>
    </source>
</evidence>
<dbReference type="PANTHER" id="PTHR24248:SF200">
    <property type="entry name" value="5-HYDROXYTRYPTAMINE RECEPTOR 1B-LIKE ISOFORM X1"/>
    <property type="match status" value="1"/>
</dbReference>
<evidence type="ECO:0000256" key="13">
    <source>
        <dbReference type="SAM" id="MobiDB-lite"/>
    </source>
</evidence>
<evidence type="ECO:0000256" key="8">
    <source>
        <dbReference type="ARBA" id="ARBA00023157"/>
    </source>
</evidence>
<gene>
    <name evidence="17" type="primary">101746040</name>
</gene>
<dbReference type="GO" id="GO:0043410">
    <property type="term" value="P:positive regulation of MAPK cascade"/>
    <property type="evidence" value="ECO:0007669"/>
    <property type="project" value="TreeGrafter"/>
</dbReference>
<dbReference type="EnsemblMetazoa" id="XM_038012246.1">
    <property type="protein sequence ID" value="XP_037868174.1"/>
    <property type="gene ID" value="LOC101746040"/>
</dbReference>
<organism evidence="16">
    <name type="scientific">Bombyx mori</name>
    <name type="common">Silk moth</name>
    <dbReference type="NCBI Taxonomy" id="7091"/>
    <lineage>
        <taxon>Eukaryota</taxon>
        <taxon>Metazoa</taxon>
        <taxon>Ecdysozoa</taxon>
        <taxon>Arthropoda</taxon>
        <taxon>Hexapoda</taxon>
        <taxon>Insecta</taxon>
        <taxon>Pterygota</taxon>
        <taxon>Neoptera</taxon>
        <taxon>Endopterygota</taxon>
        <taxon>Lepidoptera</taxon>
        <taxon>Glossata</taxon>
        <taxon>Ditrysia</taxon>
        <taxon>Bombycoidea</taxon>
        <taxon>Bombycidae</taxon>
        <taxon>Bombycinae</taxon>
        <taxon>Bombyx</taxon>
    </lineage>
</organism>
<proteinExistence type="evidence at transcript level"/>
<keyword evidence="9 12" id="KW-0675">Receptor</keyword>
<dbReference type="Pfam" id="PF00001">
    <property type="entry name" value="7tm_1"/>
    <property type="match status" value="1"/>
</dbReference>
<reference evidence="17" key="3">
    <citation type="submission" date="2022-06" db="UniProtKB">
        <authorList>
            <consortium name="EnsemblMetazoa"/>
        </authorList>
    </citation>
    <scope>IDENTIFICATION</scope>
    <source>
        <strain evidence="17">p50T (Dazao)</strain>
    </source>
</reference>
<dbReference type="SUPFAM" id="SSF81321">
    <property type="entry name" value="Family A G protein-coupled receptor-like"/>
    <property type="match status" value="1"/>
</dbReference>
<dbReference type="GO" id="GO:0007198">
    <property type="term" value="P:adenylate cyclase-inhibiting serotonin receptor signaling pathway"/>
    <property type="evidence" value="ECO:0007669"/>
    <property type="project" value="UniProtKB-ARBA"/>
</dbReference>
<evidence type="ECO:0000256" key="6">
    <source>
        <dbReference type="ARBA" id="ARBA00023040"/>
    </source>
</evidence>
<keyword evidence="3" id="KW-1003">Cell membrane</keyword>
<dbReference type="SMART" id="SM01381">
    <property type="entry name" value="7TM_GPCR_Srsx"/>
    <property type="match status" value="1"/>
</dbReference>
<dbReference type="PROSITE" id="PS50262">
    <property type="entry name" value="G_PROTEIN_RECEP_F1_2"/>
    <property type="match status" value="1"/>
</dbReference>
<sequence length="464" mass="51753">MNASQLSSELNTTNNDVAYPTSEWFDANCSWVEVVSWGCNTTVNSTASNSTSSDVTSLVLMAVTSVVLALIILATIVGNVFVIAAIIIERNLQNVANYLVASLAVADLMVACLVMPLGAVYEVSQGWILGPELCDMWTSSDVLCSSASILHLVAIATDRYWAVTDVDYIHIRNEKRIFTMIVLVWGAALVVSLAPQLGWKDPDYLARITQQQKCLVSQDLAYQIFATCSTFYVPLAVILILYWKIFQTARRRIRRRREPPPPRPTSADGAPPSGRPIQSARDRRFVKKRFLNLKKCNQRTRVETLAAALLLTEGQSTSTVDTLDEEPRTTAFTVNEKMQSVSPEKSSSTVTNGSKPEKAIVSAPTHREKKESLEAKRERKAAKTLAIITGAFVFCWLPFFIMALVMPICQTCVISDYLASFFLWLGYFNSTLNPVIYTIFSPDFRQAFARILFGTHRRGRNKKF</sequence>
<feature type="compositionally biased region" description="Basic and acidic residues" evidence="13">
    <location>
        <begin position="365"/>
        <end position="375"/>
    </location>
</feature>
<evidence type="ECO:0000256" key="2">
    <source>
        <dbReference type="ARBA" id="ARBA00010663"/>
    </source>
</evidence>